<dbReference type="EMBL" id="JBGGTQ010000005">
    <property type="protein sequence ID" value="MEZ0493118.1"/>
    <property type="molecule type" value="Genomic_DNA"/>
</dbReference>
<proteinExistence type="predicted"/>
<gene>
    <name evidence="2" type="ORF">AB2L28_12825</name>
</gene>
<name>A0ABV4I367_9ACTN</name>
<evidence type="ECO:0008006" key="4">
    <source>
        <dbReference type="Google" id="ProtNLM"/>
    </source>
</evidence>
<evidence type="ECO:0000256" key="1">
    <source>
        <dbReference type="SAM" id="MobiDB-lite"/>
    </source>
</evidence>
<reference evidence="2 3" key="1">
    <citation type="submission" date="2024-07" db="EMBL/GenBank/DDBJ databases">
        <authorList>
            <person name="Thanompreechachai J."/>
            <person name="Duangmal K."/>
        </authorList>
    </citation>
    <scope>NUCLEOTIDE SEQUENCE [LARGE SCALE GENOMIC DNA]</scope>
    <source>
        <strain evidence="2 3">TBRC 1896</strain>
    </source>
</reference>
<organism evidence="2 3">
    <name type="scientific">Kineococcus mangrovi</name>
    <dbReference type="NCBI Taxonomy" id="1660183"/>
    <lineage>
        <taxon>Bacteria</taxon>
        <taxon>Bacillati</taxon>
        <taxon>Actinomycetota</taxon>
        <taxon>Actinomycetes</taxon>
        <taxon>Kineosporiales</taxon>
        <taxon>Kineosporiaceae</taxon>
        <taxon>Kineococcus</taxon>
    </lineage>
</organism>
<evidence type="ECO:0000313" key="2">
    <source>
        <dbReference type="EMBL" id="MEZ0493118.1"/>
    </source>
</evidence>
<keyword evidence="3" id="KW-1185">Reference proteome</keyword>
<dbReference type="Proteomes" id="UP001566476">
    <property type="component" value="Unassembled WGS sequence"/>
</dbReference>
<accession>A0ABV4I367</accession>
<protein>
    <recommendedName>
        <fullName evidence="4">PASTA domain-containing protein</fullName>
    </recommendedName>
</protein>
<comment type="caution">
    <text evidence="2">The sequence shown here is derived from an EMBL/GenBank/DDBJ whole genome shotgun (WGS) entry which is preliminary data.</text>
</comment>
<feature type="region of interest" description="Disordered" evidence="1">
    <location>
        <begin position="1"/>
        <end position="28"/>
    </location>
</feature>
<evidence type="ECO:0000313" key="3">
    <source>
        <dbReference type="Proteomes" id="UP001566476"/>
    </source>
</evidence>
<sequence length="91" mass="9294">MSGQWFHEGCDDTGTGGAGCAGPITTSQSPMKDVDLVLTQEEESWTLGTADAAGQAEHYAIGWEVELPDDVAPGPAVLSAAGTEVMVQVSG</sequence>